<proteinExistence type="predicted"/>
<dbReference type="SUPFAM" id="SSF52540">
    <property type="entry name" value="P-loop containing nucleoside triphosphate hydrolases"/>
    <property type="match status" value="1"/>
</dbReference>
<dbReference type="InterPro" id="IPR003395">
    <property type="entry name" value="RecF/RecN/SMC_N"/>
</dbReference>
<gene>
    <name evidence="3" type="ORF">CHS0354_035243</name>
</gene>
<comment type="caution">
    <text evidence="3">The sequence shown here is derived from an EMBL/GenBank/DDBJ whole genome shotgun (WGS) entry which is preliminary data.</text>
</comment>
<dbReference type="Pfam" id="PF02463">
    <property type="entry name" value="SMC_N"/>
    <property type="match status" value="1"/>
</dbReference>
<sequence length="633" mass="71251">MLAGIAVFSSGTRASHISQSLKTPVSAPSQFILLTARKVPPQNPLSAYLIARTAQPIAVPLLKRIICTTDGTQLPSRSHTDIPLFHFNSDTLLTESNGLVRFINPDADPAHTLREQTRRRLSDIPAQTDTLNRHIDSCEVKLAMLRADCDEQQDMQTRVSEELKIISLKLSEARIEKDILKKQYEEQRRRQDQEAKRYTELTQKQAQTLNQTEETARLIAQLNAEADVLTAQHQSDNDTLSNTVERNAQQETDYQELRLQLQEFKNIRSRTAETTARLQADIKEITQKLEDARSGYQKKFTGASEELTSIEKLRAEIPVLLSSYEESAGEAVAQKNTVELKKQEILQAEKDKNIFFEKINRSEKQKQTFSLQLAETTKEMNLTEERLREASGFFPKEVLKSTRPEEFDLSAASRELEEQKEILREIGNINMEAFDEYKTLKERLGFLTGQQKDLTDSISALETSIEQLDAETEAKFQETFARINQNLQTVFPLFFGGGNAKLIMVQDNEDNSKRGIEITALIPGKKLQNMNLMSGGEKALCALALIFAVFLIKPAPFCVLDEVDAPLDEANVKRFSNVLSEFSQKTRFVIITHNKVTMTVADCLLGVTMGEPGVSKIVSVRVSDYVSTPSAVA</sequence>
<feature type="coiled-coil region" evidence="1">
    <location>
        <begin position="170"/>
        <end position="204"/>
    </location>
</feature>
<name>A0AAE0VP99_9BIVA</name>
<feature type="coiled-coil region" evidence="1">
    <location>
        <begin position="240"/>
        <end position="295"/>
    </location>
</feature>
<reference evidence="3" key="1">
    <citation type="journal article" date="2021" name="Genome Biol. Evol.">
        <title>A High-Quality Reference Genome for a Parasitic Bivalve with Doubly Uniparental Inheritance (Bivalvia: Unionida).</title>
        <authorList>
            <person name="Smith C.H."/>
        </authorList>
    </citation>
    <scope>NUCLEOTIDE SEQUENCE</scope>
    <source>
        <strain evidence="3">CHS0354</strain>
    </source>
</reference>
<dbReference type="Proteomes" id="UP001195483">
    <property type="component" value="Unassembled WGS sequence"/>
</dbReference>
<evidence type="ECO:0000313" key="4">
    <source>
        <dbReference type="Proteomes" id="UP001195483"/>
    </source>
</evidence>
<evidence type="ECO:0000256" key="1">
    <source>
        <dbReference type="SAM" id="Coils"/>
    </source>
</evidence>
<dbReference type="EMBL" id="JAEAOA010002069">
    <property type="protein sequence ID" value="KAK3584162.1"/>
    <property type="molecule type" value="Genomic_DNA"/>
</dbReference>
<keyword evidence="4" id="KW-1185">Reference proteome</keyword>
<dbReference type="CDD" id="cd03278">
    <property type="entry name" value="ABC_SMC_barmotin"/>
    <property type="match status" value="1"/>
</dbReference>
<evidence type="ECO:0000259" key="2">
    <source>
        <dbReference type="Pfam" id="PF02463"/>
    </source>
</evidence>
<keyword evidence="1" id="KW-0175">Coiled coil</keyword>
<accession>A0AAE0VP99</accession>
<dbReference type="Gene3D" id="3.40.50.300">
    <property type="entry name" value="P-loop containing nucleotide triphosphate hydrolases"/>
    <property type="match status" value="1"/>
</dbReference>
<dbReference type="AlphaFoldDB" id="A0AAE0VP99"/>
<protein>
    <recommendedName>
        <fullName evidence="2">RecF/RecN/SMC N-terminal domain-containing protein</fullName>
    </recommendedName>
</protein>
<organism evidence="3 4">
    <name type="scientific">Potamilus streckersoni</name>
    <dbReference type="NCBI Taxonomy" id="2493646"/>
    <lineage>
        <taxon>Eukaryota</taxon>
        <taxon>Metazoa</taxon>
        <taxon>Spiralia</taxon>
        <taxon>Lophotrochozoa</taxon>
        <taxon>Mollusca</taxon>
        <taxon>Bivalvia</taxon>
        <taxon>Autobranchia</taxon>
        <taxon>Heteroconchia</taxon>
        <taxon>Palaeoheterodonta</taxon>
        <taxon>Unionida</taxon>
        <taxon>Unionoidea</taxon>
        <taxon>Unionidae</taxon>
        <taxon>Ambleminae</taxon>
        <taxon>Lampsilini</taxon>
        <taxon>Potamilus</taxon>
    </lineage>
</organism>
<reference evidence="3" key="2">
    <citation type="journal article" date="2021" name="Genome Biol. Evol.">
        <title>Developing a high-quality reference genome for a parasitic bivalve with doubly uniparental inheritance (Bivalvia: Unionida).</title>
        <authorList>
            <person name="Smith C.H."/>
        </authorList>
    </citation>
    <scope>NUCLEOTIDE SEQUENCE</scope>
    <source>
        <strain evidence="3">CHS0354</strain>
        <tissue evidence="3">Mantle</tissue>
    </source>
</reference>
<evidence type="ECO:0000313" key="3">
    <source>
        <dbReference type="EMBL" id="KAK3584162.1"/>
    </source>
</evidence>
<dbReference type="InterPro" id="IPR027417">
    <property type="entry name" value="P-loop_NTPase"/>
</dbReference>
<feature type="domain" description="RecF/RecN/SMC N-terminal" evidence="2">
    <location>
        <begin position="297"/>
        <end position="615"/>
    </location>
</feature>
<reference evidence="3" key="3">
    <citation type="submission" date="2023-05" db="EMBL/GenBank/DDBJ databases">
        <authorList>
            <person name="Smith C.H."/>
        </authorList>
    </citation>
    <scope>NUCLEOTIDE SEQUENCE</scope>
    <source>
        <strain evidence="3">CHS0354</strain>
        <tissue evidence="3">Mantle</tissue>
    </source>
</reference>
<dbReference type="PANTHER" id="PTHR43977">
    <property type="entry name" value="STRUCTURAL MAINTENANCE OF CHROMOSOMES PROTEIN 3"/>
    <property type="match status" value="1"/>
</dbReference>